<dbReference type="GO" id="GO:0010605">
    <property type="term" value="P:negative regulation of macromolecule metabolic process"/>
    <property type="evidence" value="ECO:0007669"/>
    <property type="project" value="UniProtKB-ARBA"/>
</dbReference>
<evidence type="ECO:0000256" key="7">
    <source>
        <dbReference type="ARBA" id="ARBA00022679"/>
    </source>
</evidence>
<keyword evidence="14" id="KW-1185">Reference proteome</keyword>
<name>A0AAD4DGY7_9FUNG</name>
<evidence type="ECO:0000256" key="8">
    <source>
        <dbReference type="ARBA" id="ARBA00022723"/>
    </source>
</evidence>
<evidence type="ECO:0000256" key="9">
    <source>
        <dbReference type="ARBA" id="ARBA00022842"/>
    </source>
</evidence>
<dbReference type="GO" id="GO:1990817">
    <property type="term" value="F:poly(A) RNA polymerase activity"/>
    <property type="evidence" value="ECO:0007669"/>
    <property type="project" value="UniProtKB-EC"/>
</dbReference>
<comment type="cofactor">
    <cofactor evidence="1">
        <name>Mn(2+)</name>
        <dbReference type="ChEBI" id="CHEBI:29035"/>
    </cofactor>
</comment>
<dbReference type="InterPro" id="IPR043519">
    <property type="entry name" value="NT_sf"/>
</dbReference>
<evidence type="ECO:0000256" key="5">
    <source>
        <dbReference type="ARBA" id="ARBA00012388"/>
    </source>
</evidence>
<proteinExistence type="inferred from homology"/>
<sequence>MLINASTTLTSAEWTGILYDLILFEFSGKYASDNNACPVVDITNALLNAWHFHQNNAYRDNGWTHGGSGGSTCVLPNGLKGVVKFSKKRTDEKRFVTAQFPPGELERLRLLARQRKDITDARQPENDNNTQQEDIDAAIQQKQELTRMEARQQEQDQKRQQTELSILQQRLDAMRLEVMRLAVMRLEGRAELRMQPQPQPKEKQELMERGQGITTITQYIETLQTSQMSTNDNINSVRILHRVLQENLRRYTGRETLTVHLFGSFESGLSSITSDADFTVYDFISHSGGNSIAELAKALQWSGCEAITTIASAQVPIASFTAREIQCDISIDQPMGVINSKLIATYRRIDHRFLTLWFAVRQIAKKHDILSSSTGYLSSYALTMMLIVFLQDVTNPPILPKLQQRETRHMVSCKVNGHDCSFDRSWGNFEKFTGRNTKSTGELLIDFCRFYGYMFKYATQEVNPRLGIIKPRSFNPPPRNQRDKRPNDWPICVMDPFITDRNVAGNCRSNNVAEIQRCFQDAFDALDVGDIDKAFKRN</sequence>
<dbReference type="Pfam" id="PF03828">
    <property type="entry name" value="PAP_assoc"/>
    <property type="match status" value="1"/>
</dbReference>
<keyword evidence="9" id="KW-0460">Magnesium</keyword>
<dbReference type="InterPro" id="IPR054708">
    <property type="entry name" value="MTPAP-like_central"/>
</dbReference>
<keyword evidence="10" id="KW-0175">Coiled coil</keyword>
<dbReference type="AlphaFoldDB" id="A0AAD4DGY7"/>
<dbReference type="Pfam" id="PF22600">
    <property type="entry name" value="MTPAP-like_central"/>
    <property type="match status" value="1"/>
</dbReference>
<evidence type="ECO:0000313" key="14">
    <source>
        <dbReference type="Proteomes" id="UP001194580"/>
    </source>
</evidence>
<dbReference type="GO" id="GO:0005737">
    <property type="term" value="C:cytoplasm"/>
    <property type="evidence" value="ECO:0007669"/>
    <property type="project" value="UniProtKB-SubCell"/>
</dbReference>
<comment type="caution">
    <text evidence="13">The sequence shown here is derived from an EMBL/GenBank/DDBJ whole genome shotgun (WGS) entry which is preliminary data.</text>
</comment>
<reference evidence="13" key="1">
    <citation type="journal article" date="2020" name="Fungal Divers.">
        <title>Resolving the Mortierellaceae phylogeny through synthesis of multi-gene phylogenetics and phylogenomics.</title>
        <authorList>
            <person name="Vandepol N."/>
            <person name="Liber J."/>
            <person name="Desiro A."/>
            <person name="Na H."/>
            <person name="Kennedy M."/>
            <person name="Barry K."/>
            <person name="Grigoriev I.V."/>
            <person name="Miller A.N."/>
            <person name="O'Donnell K."/>
            <person name="Stajich J.E."/>
            <person name="Bonito G."/>
        </authorList>
    </citation>
    <scope>NUCLEOTIDE SEQUENCE</scope>
    <source>
        <strain evidence="13">NRRL 28262</strain>
    </source>
</reference>
<organism evidence="13 14">
    <name type="scientific">Linnemannia exigua</name>
    <dbReference type="NCBI Taxonomy" id="604196"/>
    <lineage>
        <taxon>Eukaryota</taxon>
        <taxon>Fungi</taxon>
        <taxon>Fungi incertae sedis</taxon>
        <taxon>Mucoromycota</taxon>
        <taxon>Mortierellomycotina</taxon>
        <taxon>Mortierellomycetes</taxon>
        <taxon>Mortierellales</taxon>
        <taxon>Mortierellaceae</taxon>
        <taxon>Linnemannia</taxon>
    </lineage>
</organism>
<evidence type="ECO:0000256" key="3">
    <source>
        <dbReference type="ARBA" id="ARBA00004496"/>
    </source>
</evidence>
<dbReference type="PANTHER" id="PTHR12271:SF40">
    <property type="entry name" value="POLY(A) RNA POLYMERASE GLD2"/>
    <property type="match status" value="1"/>
</dbReference>
<dbReference type="Gene3D" id="1.10.1410.10">
    <property type="match status" value="1"/>
</dbReference>
<comment type="similarity">
    <text evidence="4">Belongs to the DNA polymerase type-B-like family.</text>
</comment>
<evidence type="ECO:0000259" key="11">
    <source>
        <dbReference type="Pfam" id="PF03828"/>
    </source>
</evidence>
<keyword evidence="6" id="KW-0963">Cytoplasm</keyword>
<evidence type="ECO:0000313" key="13">
    <source>
        <dbReference type="EMBL" id="KAG0276272.1"/>
    </source>
</evidence>
<evidence type="ECO:0000256" key="1">
    <source>
        <dbReference type="ARBA" id="ARBA00001936"/>
    </source>
</evidence>
<dbReference type="InterPro" id="IPR002058">
    <property type="entry name" value="PAP_assoc"/>
</dbReference>
<dbReference type="GO" id="GO:0046872">
    <property type="term" value="F:metal ion binding"/>
    <property type="evidence" value="ECO:0007669"/>
    <property type="project" value="UniProtKB-KW"/>
</dbReference>
<dbReference type="EC" id="2.7.7.19" evidence="5"/>
<feature type="domain" description="Poly(A) RNA polymerase mitochondrial-like central palm" evidence="12">
    <location>
        <begin position="217"/>
        <end position="347"/>
    </location>
</feature>
<keyword evidence="7" id="KW-0808">Transferase</keyword>
<dbReference type="SUPFAM" id="SSF81301">
    <property type="entry name" value="Nucleotidyltransferase"/>
    <property type="match status" value="1"/>
</dbReference>
<dbReference type="GO" id="GO:0031123">
    <property type="term" value="P:RNA 3'-end processing"/>
    <property type="evidence" value="ECO:0007669"/>
    <property type="project" value="TreeGrafter"/>
</dbReference>
<dbReference type="SUPFAM" id="SSF81631">
    <property type="entry name" value="PAP/OAS1 substrate-binding domain"/>
    <property type="match status" value="1"/>
</dbReference>
<evidence type="ECO:0000256" key="2">
    <source>
        <dbReference type="ARBA" id="ARBA00001946"/>
    </source>
</evidence>
<gene>
    <name evidence="13" type="ORF">BGZ95_007755</name>
</gene>
<feature type="domain" description="PAP-associated" evidence="11">
    <location>
        <begin position="441"/>
        <end position="500"/>
    </location>
</feature>
<comment type="subcellular location">
    <subcellularLocation>
        <location evidence="3">Cytoplasm</location>
    </subcellularLocation>
</comment>
<evidence type="ECO:0000259" key="12">
    <source>
        <dbReference type="Pfam" id="PF22600"/>
    </source>
</evidence>
<dbReference type="CDD" id="cd05402">
    <property type="entry name" value="NT_PAP_TUTase"/>
    <property type="match status" value="1"/>
</dbReference>
<protein>
    <recommendedName>
        <fullName evidence="5">polynucleotide adenylyltransferase</fullName>
        <ecNumber evidence="5">2.7.7.19</ecNumber>
    </recommendedName>
</protein>
<dbReference type="PANTHER" id="PTHR12271">
    <property type="entry name" value="POLY A POLYMERASE CID PAP -RELATED"/>
    <property type="match status" value="1"/>
</dbReference>
<dbReference type="Gene3D" id="3.30.460.10">
    <property type="entry name" value="Beta Polymerase, domain 2"/>
    <property type="match status" value="1"/>
</dbReference>
<keyword evidence="8" id="KW-0479">Metal-binding</keyword>
<accession>A0AAD4DGY7</accession>
<evidence type="ECO:0000256" key="4">
    <source>
        <dbReference type="ARBA" id="ARBA00008593"/>
    </source>
</evidence>
<evidence type="ECO:0000256" key="10">
    <source>
        <dbReference type="SAM" id="Coils"/>
    </source>
</evidence>
<evidence type="ECO:0000256" key="6">
    <source>
        <dbReference type="ARBA" id="ARBA00022490"/>
    </source>
</evidence>
<comment type="cofactor">
    <cofactor evidence="2">
        <name>Mg(2+)</name>
        <dbReference type="ChEBI" id="CHEBI:18420"/>
    </cofactor>
</comment>
<dbReference type="Proteomes" id="UP001194580">
    <property type="component" value="Unassembled WGS sequence"/>
</dbReference>
<feature type="coiled-coil region" evidence="10">
    <location>
        <begin position="128"/>
        <end position="177"/>
    </location>
</feature>
<dbReference type="EMBL" id="JAAAIL010000387">
    <property type="protein sequence ID" value="KAG0276272.1"/>
    <property type="molecule type" value="Genomic_DNA"/>
</dbReference>